<evidence type="ECO:0000313" key="9">
    <source>
        <dbReference type="Proteomes" id="UP000199249"/>
    </source>
</evidence>
<dbReference type="InterPro" id="IPR001179">
    <property type="entry name" value="PPIase_FKBP_dom"/>
</dbReference>
<comment type="catalytic activity">
    <reaction evidence="1 4 5">
        <text>[protein]-peptidylproline (omega=180) = [protein]-peptidylproline (omega=0)</text>
        <dbReference type="Rhea" id="RHEA:16237"/>
        <dbReference type="Rhea" id="RHEA-COMP:10747"/>
        <dbReference type="Rhea" id="RHEA-COMP:10748"/>
        <dbReference type="ChEBI" id="CHEBI:83833"/>
        <dbReference type="ChEBI" id="CHEBI:83834"/>
        <dbReference type="EC" id="5.2.1.8"/>
    </reaction>
</comment>
<gene>
    <name evidence="8" type="ORF">SAMN04488069_10977</name>
</gene>
<dbReference type="PANTHER" id="PTHR10516">
    <property type="entry name" value="PEPTIDYL-PROLYL CIS-TRANS ISOMERASE"/>
    <property type="match status" value="1"/>
</dbReference>
<dbReference type="PROSITE" id="PS51257">
    <property type="entry name" value="PROKAR_LIPOPROTEIN"/>
    <property type="match status" value="1"/>
</dbReference>
<comment type="similarity">
    <text evidence="5">Belongs to the FKBP-type PPIase family.</text>
</comment>
<evidence type="ECO:0000256" key="1">
    <source>
        <dbReference type="ARBA" id="ARBA00000971"/>
    </source>
</evidence>
<feature type="signal peptide" evidence="6">
    <location>
        <begin position="1"/>
        <end position="20"/>
    </location>
</feature>
<evidence type="ECO:0000256" key="2">
    <source>
        <dbReference type="ARBA" id="ARBA00023110"/>
    </source>
</evidence>
<dbReference type="SUPFAM" id="SSF54534">
    <property type="entry name" value="FKBP-like"/>
    <property type="match status" value="1"/>
</dbReference>
<protein>
    <recommendedName>
        <fullName evidence="5">Peptidyl-prolyl cis-trans isomerase</fullName>
        <ecNumber evidence="5">5.2.1.8</ecNumber>
    </recommendedName>
</protein>
<dbReference type="PROSITE" id="PS50059">
    <property type="entry name" value="FKBP_PPIASE"/>
    <property type="match status" value="1"/>
</dbReference>
<dbReference type="AlphaFoldDB" id="A0A1H3KBZ0"/>
<evidence type="ECO:0000256" key="4">
    <source>
        <dbReference type="PROSITE-ProRule" id="PRU00277"/>
    </source>
</evidence>
<proteinExistence type="inferred from homology"/>
<dbReference type="EMBL" id="FNOV01000009">
    <property type="protein sequence ID" value="SDY49732.1"/>
    <property type="molecule type" value="Genomic_DNA"/>
</dbReference>
<evidence type="ECO:0000256" key="6">
    <source>
        <dbReference type="SAM" id="SignalP"/>
    </source>
</evidence>
<evidence type="ECO:0000256" key="5">
    <source>
        <dbReference type="RuleBase" id="RU003915"/>
    </source>
</evidence>
<evidence type="ECO:0000259" key="7">
    <source>
        <dbReference type="PROSITE" id="PS50059"/>
    </source>
</evidence>
<dbReference type="Gene3D" id="3.10.50.40">
    <property type="match status" value="1"/>
</dbReference>
<organism evidence="8 9">
    <name type="scientific">Hymenobacter psychrophilus</name>
    <dbReference type="NCBI Taxonomy" id="651662"/>
    <lineage>
        <taxon>Bacteria</taxon>
        <taxon>Pseudomonadati</taxon>
        <taxon>Bacteroidota</taxon>
        <taxon>Cytophagia</taxon>
        <taxon>Cytophagales</taxon>
        <taxon>Hymenobacteraceae</taxon>
        <taxon>Hymenobacter</taxon>
    </lineage>
</organism>
<evidence type="ECO:0000256" key="3">
    <source>
        <dbReference type="ARBA" id="ARBA00023235"/>
    </source>
</evidence>
<accession>A0A1H3KBZ0</accession>
<sequence>MNFRLSLLPVFLMALLFALGACKKSEDKPASDYTERDKGLIDDYIKANNLTGFTNDSVGVYVSITSPGTGPLPTKGQTIIAKYVGKTLDGQVFDQTKATTIGFAFVLGANPNQVIKGWEDAFTQLNKGSKAILLITSAKAYGSSTSGTIPPNSVLRFDVEVVNIK</sequence>
<feature type="domain" description="PPIase FKBP-type" evidence="7">
    <location>
        <begin position="76"/>
        <end position="165"/>
    </location>
</feature>
<keyword evidence="2 4" id="KW-0697">Rotamase</keyword>
<keyword evidence="3 4" id="KW-0413">Isomerase</keyword>
<evidence type="ECO:0000313" key="8">
    <source>
        <dbReference type="EMBL" id="SDY49732.1"/>
    </source>
</evidence>
<keyword evidence="9" id="KW-1185">Reference proteome</keyword>
<dbReference type="STRING" id="651662.SAMN04488069_10977"/>
<dbReference type="InterPro" id="IPR050689">
    <property type="entry name" value="FKBP-type_PPIase"/>
</dbReference>
<reference evidence="9" key="1">
    <citation type="submission" date="2016-10" db="EMBL/GenBank/DDBJ databases">
        <authorList>
            <person name="Varghese N."/>
            <person name="Submissions S."/>
        </authorList>
    </citation>
    <scope>NUCLEOTIDE SEQUENCE [LARGE SCALE GENOMIC DNA]</scope>
    <source>
        <strain evidence="9">CGMCC 1.8975</strain>
    </source>
</reference>
<dbReference type="Pfam" id="PF00254">
    <property type="entry name" value="FKBP_C"/>
    <property type="match status" value="1"/>
</dbReference>
<dbReference type="GO" id="GO:0003755">
    <property type="term" value="F:peptidyl-prolyl cis-trans isomerase activity"/>
    <property type="evidence" value="ECO:0007669"/>
    <property type="project" value="UniProtKB-UniRule"/>
</dbReference>
<keyword evidence="6" id="KW-0732">Signal</keyword>
<dbReference type="InterPro" id="IPR046357">
    <property type="entry name" value="PPIase_dom_sf"/>
</dbReference>
<feature type="chain" id="PRO_5011524480" description="Peptidyl-prolyl cis-trans isomerase" evidence="6">
    <location>
        <begin position="21"/>
        <end position="165"/>
    </location>
</feature>
<dbReference type="Proteomes" id="UP000199249">
    <property type="component" value="Unassembled WGS sequence"/>
</dbReference>
<dbReference type="PANTHER" id="PTHR10516:SF443">
    <property type="entry name" value="FK506-BINDING PROTEIN 59-RELATED"/>
    <property type="match status" value="1"/>
</dbReference>
<name>A0A1H3KBZ0_9BACT</name>
<dbReference type="EC" id="5.2.1.8" evidence="5"/>